<dbReference type="EMBL" id="QICH01000003">
    <property type="protein sequence ID" value="PXF62581.1"/>
    <property type="molecule type" value="Genomic_DNA"/>
</dbReference>
<accession>A0A318D0R5</accession>
<evidence type="ECO:0000313" key="2">
    <source>
        <dbReference type="Proteomes" id="UP000247689"/>
    </source>
</evidence>
<keyword evidence="2" id="KW-1185">Reference proteome</keyword>
<comment type="caution">
    <text evidence="1">The sequence shown here is derived from an EMBL/GenBank/DDBJ whole genome shotgun (WGS) entry which is preliminary data.</text>
</comment>
<evidence type="ECO:0000313" key="1">
    <source>
        <dbReference type="EMBL" id="PXF62581.1"/>
    </source>
</evidence>
<organism evidence="1 2">
    <name type="scientific">Kangiella spongicola</name>
    <dbReference type="NCBI Taxonomy" id="796379"/>
    <lineage>
        <taxon>Bacteria</taxon>
        <taxon>Pseudomonadati</taxon>
        <taxon>Pseudomonadota</taxon>
        <taxon>Gammaproteobacteria</taxon>
        <taxon>Kangiellales</taxon>
        <taxon>Kangiellaceae</taxon>
        <taxon>Kangiella</taxon>
    </lineage>
</organism>
<dbReference type="Proteomes" id="UP000247689">
    <property type="component" value="Unassembled WGS sequence"/>
</dbReference>
<dbReference type="RefSeq" id="WP_110201490.1">
    <property type="nucleotide sequence ID" value="NZ_QICH01000003.1"/>
</dbReference>
<proteinExistence type="predicted"/>
<sequence length="136" mass="15167">MRITFLLTLVFLSACTTRGKLDYITKEGKLKTACQTEYSGAPAVDKYAVEYVLSYCARKAVDKGYDVVDKSLLSVDLSIPLPPNGNAWTFEYATEQYSSGKLTDKEYGYIIAYIDLGIETPTKNTTSTGRAEERLY</sequence>
<dbReference type="OrthoDB" id="6227696at2"/>
<evidence type="ECO:0008006" key="3">
    <source>
        <dbReference type="Google" id="ProtNLM"/>
    </source>
</evidence>
<name>A0A318D0R5_9GAMM</name>
<dbReference type="PROSITE" id="PS51257">
    <property type="entry name" value="PROKAR_LIPOPROTEIN"/>
    <property type="match status" value="1"/>
</dbReference>
<reference evidence="1 2" key="1">
    <citation type="submission" date="2018-05" db="EMBL/GenBank/DDBJ databases">
        <title>Kangiella spongicola genome sequence.</title>
        <authorList>
            <person name="Maclea K.S."/>
            <person name="Goen A.E."/>
            <person name="Kelley C."/>
            <person name="Underriner A."/>
            <person name="Silverwood T."/>
            <person name="Trachtenberg A.M."/>
        </authorList>
    </citation>
    <scope>NUCLEOTIDE SEQUENCE [LARGE SCALE GENOMIC DNA]</scope>
    <source>
        <strain evidence="1 2">ATCC BAA-2076</strain>
    </source>
</reference>
<protein>
    <recommendedName>
        <fullName evidence="3">Lipoprotein</fullName>
    </recommendedName>
</protein>
<dbReference type="AlphaFoldDB" id="A0A318D0R5"/>
<gene>
    <name evidence="1" type="ORF">DL796_09605</name>
</gene>